<dbReference type="RefSeq" id="XP_075088138.1">
    <property type="nucleotide sequence ID" value="XM_075232037.1"/>
</dbReference>
<proteinExistence type="predicted"/>
<organism evidence="1 2">
    <name type="scientific">Nicotiana tabacum</name>
    <name type="common">Common tobacco</name>
    <dbReference type="NCBI Taxonomy" id="4097"/>
    <lineage>
        <taxon>Eukaryota</taxon>
        <taxon>Viridiplantae</taxon>
        <taxon>Streptophyta</taxon>
        <taxon>Embryophyta</taxon>
        <taxon>Tracheophyta</taxon>
        <taxon>Spermatophyta</taxon>
        <taxon>Magnoliopsida</taxon>
        <taxon>eudicotyledons</taxon>
        <taxon>Gunneridae</taxon>
        <taxon>Pentapetalae</taxon>
        <taxon>asterids</taxon>
        <taxon>lamiids</taxon>
        <taxon>Solanales</taxon>
        <taxon>Solanaceae</taxon>
        <taxon>Nicotianoideae</taxon>
        <taxon>Nicotianeae</taxon>
        <taxon>Nicotiana</taxon>
    </lineage>
</organism>
<dbReference type="Proteomes" id="UP000790787">
    <property type="component" value="Chromosome 16"/>
</dbReference>
<sequence length="238" mass="27677">MKLALREKGKLRFVDGACTKSRYRGELVEQWEKCNAIVLSWIGSTVSNQLMPRIVYASDARKVWNDFQEIFDRSNLTRIYYLWSEIAMMRQGTDSVTNYYTKMKDLWDEVDVLAPISCCDCEESRPSIKHLKSQRVLQFLMGLNESYGNVRSNILSWRQVVTINEAYVIVPQEENQRTLSVVDIQRDPLTMLARRAQGFKPKGIGLICEHCGYKGHLKENCYKIIGYPPDFKSKKKTR</sequence>
<reference evidence="2" key="2">
    <citation type="submission" date="2025-08" db="UniProtKB">
        <authorList>
            <consortium name="RefSeq"/>
        </authorList>
    </citation>
    <scope>IDENTIFICATION</scope>
    <source>
        <tissue evidence="2">Leaf</tissue>
    </source>
</reference>
<evidence type="ECO:0000313" key="2">
    <source>
        <dbReference type="RefSeq" id="XP_075088138.1"/>
    </source>
</evidence>
<evidence type="ECO:0000313" key="1">
    <source>
        <dbReference type="Proteomes" id="UP000790787"/>
    </source>
</evidence>
<accession>A0AC58ST70</accession>
<name>A0AC58ST70_TOBAC</name>
<protein>
    <submittedName>
        <fullName evidence="2">Uncharacterized protein LOC142170192</fullName>
    </submittedName>
</protein>
<gene>
    <name evidence="2" type="primary">LOC142170192</name>
</gene>
<keyword evidence="1" id="KW-1185">Reference proteome</keyword>
<reference evidence="1" key="1">
    <citation type="journal article" date="2014" name="Nat. Commun.">
        <title>The tobacco genome sequence and its comparison with those of tomato and potato.</title>
        <authorList>
            <person name="Sierro N."/>
            <person name="Battey J.N."/>
            <person name="Ouadi S."/>
            <person name="Bakaher N."/>
            <person name="Bovet L."/>
            <person name="Willig A."/>
            <person name="Goepfert S."/>
            <person name="Peitsch M.C."/>
            <person name="Ivanov N.V."/>
        </authorList>
    </citation>
    <scope>NUCLEOTIDE SEQUENCE [LARGE SCALE GENOMIC DNA]</scope>
</reference>